<dbReference type="KEGG" id="bbae:FRD01_00625"/>
<dbReference type="GO" id="GO:0006355">
    <property type="term" value="P:regulation of DNA-templated transcription"/>
    <property type="evidence" value="ECO:0007669"/>
    <property type="project" value="InterPro"/>
</dbReference>
<dbReference type="PROSITE" id="PS50113">
    <property type="entry name" value="PAC"/>
    <property type="match status" value="1"/>
</dbReference>
<dbReference type="RefSeq" id="WP_146956668.1">
    <property type="nucleotide sequence ID" value="NZ_CP042467.1"/>
</dbReference>
<keyword evidence="5" id="KW-1185">Reference proteome</keyword>
<dbReference type="NCBIfam" id="TIGR00254">
    <property type="entry name" value="GGDEF"/>
    <property type="match status" value="1"/>
</dbReference>
<proteinExistence type="predicted"/>
<dbReference type="InterPro" id="IPR029016">
    <property type="entry name" value="GAF-like_dom_sf"/>
</dbReference>
<evidence type="ECO:0000313" key="5">
    <source>
        <dbReference type="Proteomes" id="UP000321595"/>
    </source>
</evidence>
<dbReference type="PANTHER" id="PTHR44757:SF2">
    <property type="entry name" value="BIOFILM ARCHITECTURE MAINTENANCE PROTEIN MBAA"/>
    <property type="match status" value="1"/>
</dbReference>
<dbReference type="InterPro" id="IPR052155">
    <property type="entry name" value="Biofilm_reg_signaling"/>
</dbReference>
<dbReference type="Proteomes" id="UP000321595">
    <property type="component" value="Chromosome"/>
</dbReference>
<dbReference type="InterPro" id="IPR000014">
    <property type="entry name" value="PAS"/>
</dbReference>
<dbReference type="InterPro" id="IPR000160">
    <property type="entry name" value="GGDEF_dom"/>
</dbReference>
<feature type="domain" description="GGDEF" evidence="3">
    <location>
        <begin position="713"/>
        <end position="845"/>
    </location>
</feature>
<dbReference type="PROSITE" id="PS50887">
    <property type="entry name" value="GGDEF"/>
    <property type="match status" value="1"/>
</dbReference>
<dbReference type="SUPFAM" id="SSF55785">
    <property type="entry name" value="PYP-like sensor domain (PAS domain)"/>
    <property type="match status" value="3"/>
</dbReference>
<accession>A0A5B8XLF9</accession>
<sequence length="845" mass="93667">MKDLNSKELERLQAVRDLRVLDTEPDPILDGITRAAAALCEVPVSLVSIVDLDRQWFKSQCGIDVAETARDVALCSYAILSDEPLEVQDTLEDQRFKNNPLVTGPPHIRFYFGVPLVGSAGYRYGTLCVIDFEPRDLKPSQKLALRELAKSALRVLESSRERDQRIVDNLVHAQTLATLPSAVVTCLGQDVPVELNDVAISWFGMNNQGMPLSQWYGTHELLLPDSETLLSLDDHPLQAACSGTLFRNRTLLLKIPGASARVVNCSANTIQGPDGMVRGAVMVMNDVTQMHTLVGTLAEERRRLATIIEGTHAGTWEWNLQSGEARVNDRWADIVGYTLAELEPLSFDLWERLIHSDDVEKFRTAMKGLESEMPDFDIRYRVAHKNGHWVWVHDRGRVHQWTADGVPLAVSGTRLDISDLKLIEEKARLETEKFSGAFESAAHGFALVSLQGAWIDVNPALCHMLGYSRKELLVTNFQSLTHKEDLDKDLELLQEVLAGIRSTYQMDKRYFRKDGSFLWGRLSVSLVHDADGHPLHFVSLIQDVTAERVAKAQLIEKEQHTRTILESVGDAILLVDAKLKIKYANSVALTLLGVDIAEVLEKRILDVLVLRNEDGKGENIDMSKLSPAFAGSLSQKSDLVVQSQGRQIPVSIMGTPLGEDEHPDILLVIHDTSAERQRSLNSDLLAQIDPLTELANRRGFERAIEDTIASASKHSSLALIDLDEFKGINDTHGHAAGDALLREVAKRLKSAIRKDDVAARIGGDEFALVLPGCPKHRAIEISEHVRSLIQDMAIPWEESQLTISVSVGVAIFESGIDQESLMSAADDACYQAKRAGKNRVVVVQI</sequence>
<dbReference type="Pfam" id="PF01590">
    <property type="entry name" value="GAF"/>
    <property type="match status" value="1"/>
</dbReference>
<dbReference type="SMART" id="SM00086">
    <property type="entry name" value="PAC"/>
    <property type="match status" value="2"/>
</dbReference>
<dbReference type="InterPro" id="IPR035965">
    <property type="entry name" value="PAS-like_dom_sf"/>
</dbReference>
<dbReference type="CDD" id="cd01949">
    <property type="entry name" value="GGDEF"/>
    <property type="match status" value="1"/>
</dbReference>
<dbReference type="CDD" id="cd00130">
    <property type="entry name" value="PAS"/>
    <property type="match status" value="3"/>
</dbReference>
<dbReference type="Gene3D" id="3.30.450.40">
    <property type="match status" value="1"/>
</dbReference>
<dbReference type="OrthoDB" id="5333838at2"/>
<dbReference type="InterPro" id="IPR000700">
    <property type="entry name" value="PAS-assoc_C"/>
</dbReference>
<dbReference type="Gene3D" id="3.30.450.20">
    <property type="entry name" value="PAS domain"/>
    <property type="match status" value="3"/>
</dbReference>
<reference evidence="4 5" key="1">
    <citation type="submission" date="2019-08" db="EMBL/GenBank/DDBJ databases">
        <authorList>
            <person name="Liang Q."/>
        </authorList>
    </citation>
    <scope>NUCLEOTIDE SEQUENCE [LARGE SCALE GENOMIC DNA]</scope>
    <source>
        <strain evidence="4 5">V1718</strain>
    </source>
</reference>
<dbReference type="PROSITE" id="PS50112">
    <property type="entry name" value="PAS"/>
    <property type="match status" value="2"/>
</dbReference>
<dbReference type="InterPro" id="IPR001610">
    <property type="entry name" value="PAC"/>
</dbReference>
<organism evidence="4 5">
    <name type="scientific">Microvenator marinus</name>
    <dbReference type="NCBI Taxonomy" id="2600177"/>
    <lineage>
        <taxon>Bacteria</taxon>
        <taxon>Deltaproteobacteria</taxon>
        <taxon>Bradymonadales</taxon>
        <taxon>Microvenatoraceae</taxon>
        <taxon>Microvenator</taxon>
    </lineage>
</organism>
<evidence type="ECO:0000259" key="1">
    <source>
        <dbReference type="PROSITE" id="PS50112"/>
    </source>
</evidence>
<dbReference type="FunFam" id="3.30.70.270:FF:000001">
    <property type="entry name" value="Diguanylate cyclase domain protein"/>
    <property type="match status" value="1"/>
</dbReference>
<dbReference type="AlphaFoldDB" id="A0A5B8XLF9"/>
<dbReference type="InterPro" id="IPR043128">
    <property type="entry name" value="Rev_trsase/Diguanyl_cyclase"/>
</dbReference>
<dbReference type="PANTHER" id="PTHR44757">
    <property type="entry name" value="DIGUANYLATE CYCLASE DGCP"/>
    <property type="match status" value="1"/>
</dbReference>
<dbReference type="SMART" id="SM00091">
    <property type="entry name" value="PAS"/>
    <property type="match status" value="3"/>
</dbReference>
<dbReference type="SMART" id="SM00267">
    <property type="entry name" value="GGDEF"/>
    <property type="match status" value="1"/>
</dbReference>
<dbReference type="Pfam" id="PF08447">
    <property type="entry name" value="PAS_3"/>
    <property type="match status" value="2"/>
</dbReference>
<dbReference type="Gene3D" id="3.30.70.270">
    <property type="match status" value="1"/>
</dbReference>
<feature type="domain" description="PAS" evidence="1">
    <location>
        <begin position="430"/>
        <end position="500"/>
    </location>
</feature>
<evidence type="ECO:0000313" key="4">
    <source>
        <dbReference type="EMBL" id="QED25788.1"/>
    </source>
</evidence>
<evidence type="ECO:0000259" key="3">
    <source>
        <dbReference type="PROSITE" id="PS50887"/>
    </source>
</evidence>
<feature type="domain" description="PAS" evidence="1">
    <location>
        <begin position="557"/>
        <end position="608"/>
    </location>
</feature>
<dbReference type="InterPro" id="IPR029787">
    <property type="entry name" value="Nucleotide_cyclase"/>
</dbReference>
<dbReference type="InterPro" id="IPR013767">
    <property type="entry name" value="PAS_fold"/>
</dbReference>
<name>A0A5B8XLF9_9DELT</name>
<dbReference type="SUPFAM" id="SSF55073">
    <property type="entry name" value="Nucleotide cyclase"/>
    <property type="match status" value="1"/>
</dbReference>
<gene>
    <name evidence="4" type="ORF">FRD01_00625</name>
</gene>
<dbReference type="Pfam" id="PF00990">
    <property type="entry name" value="GGDEF"/>
    <property type="match status" value="1"/>
</dbReference>
<dbReference type="EMBL" id="CP042467">
    <property type="protein sequence ID" value="QED25788.1"/>
    <property type="molecule type" value="Genomic_DNA"/>
</dbReference>
<evidence type="ECO:0000259" key="2">
    <source>
        <dbReference type="PROSITE" id="PS50113"/>
    </source>
</evidence>
<dbReference type="SUPFAM" id="SSF55781">
    <property type="entry name" value="GAF domain-like"/>
    <property type="match status" value="1"/>
</dbReference>
<dbReference type="Pfam" id="PF00989">
    <property type="entry name" value="PAS"/>
    <property type="match status" value="1"/>
</dbReference>
<dbReference type="NCBIfam" id="TIGR00229">
    <property type="entry name" value="sensory_box"/>
    <property type="match status" value="3"/>
</dbReference>
<dbReference type="InterPro" id="IPR013655">
    <property type="entry name" value="PAS_fold_3"/>
</dbReference>
<feature type="domain" description="PAC" evidence="2">
    <location>
        <begin position="504"/>
        <end position="556"/>
    </location>
</feature>
<protein>
    <submittedName>
        <fullName evidence="4">PAS domain S-box protein</fullName>
    </submittedName>
</protein>
<dbReference type="InterPro" id="IPR003018">
    <property type="entry name" value="GAF"/>
</dbReference>